<comment type="caution">
    <text evidence="1">The sequence shown here is derived from an EMBL/GenBank/DDBJ whole genome shotgun (WGS) entry which is preliminary data.</text>
</comment>
<evidence type="ECO:0000313" key="2">
    <source>
        <dbReference type="Proteomes" id="UP000823775"/>
    </source>
</evidence>
<name>A0ABS8T1L1_DATST</name>
<reference evidence="1 2" key="1">
    <citation type="journal article" date="2021" name="BMC Genomics">
        <title>Datura genome reveals duplications of psychoactive alkaloid biosynthetic genes and high mutation rate following tissue culture.</title>
        <authorList>
            <person name="Rajewski A."/>
            <person name="Carter-House D."/>
            <person name="Stajich J."/>
            <person name="Litt A."/>
        </authorList>
    </citation>
    <scope>NUCLEOTIDE SEQUENCE [LARGE SCALE GENOMIC DNA]</scope>
    <source>
        <strain evidence="1">AR-01</strain>
    </source>
</reference>
<gene>
    <name evidence="1" type="ORF">HAX54_000213</name>
</gene>
<proteinExistence type="predicted"/>
<keyword evidence="2" id="KW-1185">Reference proteome</keyword>
<organism evidence="1 2">
    <name type="scientific">Datura stramonium</name>
    <name type="common">Jimsonweed</name>
    <name type="synonym">Common thornapple</name>
    <dbReference type="NCBI Taxonomy" id="4076"/>
    <lineage>
        <taxon>Eukaryota</taxon>
        <taxon>Viridiplantae</taxon>
        <taxon>Streptophyta</taxon>
        <taxon>Embryophyta</taxon>
        <taxon>Tracheophyta</taxon>
        <taxon>Spermatophyta</taxon>
        <taxon>Magnoliopsida</taxon>
        <taxon>eudicotyledons</taxon>
        <taxon>Gunneridae</taxon>
        <taxon>Pentapetalae</taxon>
        <taxon>asterids</taxon>
        <taxon>lamiids</taxon>
        <taxon>Solanales</taxon>
        <taxon>Solanaceae</taxon>
        <taxon>Solanoideae</taxon>
        <taxon>Datureae</taxon>
        <taxon>Datura</taxon>
    </lineage>
</organism>
<sequence>MPVAVHWPPVCGRYEPVHLEKFYKSKGKLQLTNKLKMECSLNTTNWAHGQVIGDCRFIADGGKYVGGGDKMLNIDVGNFYGKMLHLCLGMKFTKQHSPSNRRSGPLKYRLKRRSRYKALGHFLDPHFTGASQVKTGENSMWRWMSAIYLVFFAIPIFHRRLVGLHLCFTGVPPVLTKI</sequence>
<evidence type="ECO:0000313" key="1">
    <source>
        <dbReference type="EMBL" id="MCD7464925.1"/>
    </source>
</evidence>
<dbReference type="EMBL" id="JACEIK010001003">
    <property type="protein sequence ID" value="MCD7464925.1"/>
    <property type="molecule type" value="Genomic_DNA"/>
</dbReference>
<accession>A0ABS8T1L1</accession>
<protein>
    <submittedName>
        <fullName evidence="1">Uncharacterized protein</fullName>
    </submittedName>
</protein>
<dbReference type="Proteomes" id="UP000823775">
    <property type="component" value="Unassembled WGS sequence"/>
</dbReference>